<name>A0A7T8K8W4_CALRO</name>
<accession>A0A7T8K8W4</accession>
<reference evidence="2" key="1">
    <citation type="submission" date="2021-01" db="EMBL/GenBank/DDBJ databases">
        <title>Caligus Genome Assembly.</title>
        <authorList>
            <person name="Gallardo-Escarate C."/>
        </authorList>
    </citation>
    <scope>NUCLEOTIDE SEQUENCE [LARGE SCALE GENOMIC DNA]</scope>
</reference>
<dbReference type="AlphaFoldDB" id="A0A7T8K8W4"/>
<evidence type="ECO:0000313" key="1">
    <source>
        <dbReference type="EMBL" id="QQP50454.1"/>
    </source>
</evidence>
<sequence length="58" mass="6200">MSWFSKDSFLSCVAAAKSAISHNVQPSPAVGPGFWGAYSCYGGHSWRSHKKIGPTSLN</sequence>
<dbReference type="EMBL" id="CP045896">
    <property type="protein sequence ID" value="QQP50454.1"/>
    <property type="molecule type" value="Genomic_DNA"/>
</dbReference>
<protein>
    <submittedName>
        <fullName evidence="1">Uncharacterized protein</fullName>
    </submittedName>
</protein>
<gene>
    <name evidence="1" type="ORF">FKW44_011463</name>
</gene>
<proteinExistence type="predicted"/>
<feature type="non-terminal residue" evidence="1">
    <location>
        <position position="58"/>
    </location>
</feature>
<keyword evidence="2" id="KW-1185">Reference proteome</keyword>
<organism evidence="1 2">
    <name type="scientific">Caligus rogercresseyi</name>
    <name type="common">Sea louse</name>
    <dbReference type="NCBI Taxonomy" id="217165"/>
    <lineage>
        <taxon>Eukaryota</taxon>
        <taxon>Metazoa</taxon>
        <taxon>Ecdysozoa</taxon>
        <taxon>Arthropoda</taxon>
        <taxon>Crustacea</taxon>
        <taxon>Multicrustacea</taxon>
        <taxon>Hexanauplia</taxon>
        <taxon>Copepoda</taxon>
        <taxon>Siphonostomatoida</taxon>
        <taxon>Caligidae</taxon>
        <taxon>Caligus</taxon>
    </lineage>
</organism>
<dbReference type="Proteomes" id="UP000595437">
    <property type="component" value="Chromosome 7"/>
</dbReference>
<evidence type="ECO:0000313" key="2">
    <source>
        <dbReference type="Proteomes" id="UP000595437"/>
    </source>
</evidence>